<dbReference type="Proteomes" id="UP000053523">
    <property type="component" value="Unassembled WGS sequence"/>
</dbReference>
<protein>
    <submittedName>
        <fullName evidence="2">GNAT family N-acetyltransferase</fullName>
    </submittedName>
</protein>
<dbReference type="SUPFAM" id="SSF55729">
    <property type="entry name" value="Acyl-CoA N-acyltransferases (Nat)"/>
    <property type="match status" value="1"/>
</dbReference>
<feature type="domain" description="N-acetyltransferase" evidence="1">
    <location>
        <begin position="2"/>
        <end position="140"/>
    </location>
</feature>
<sequence>MFEIVKNKDMLSECFYIRREVFVKEQGVPLENELDSFEEESTHIIGYDKNHVPFACARFRPYNNAAKVERVAILKPYRKDEYGKTMMHAIERFAKDKGYNQLVLNAQVQAQGFYEKLGYIQTGPVFIEENIDHIKMYKNI</sequence>
<dbReference type="InterPro" id="IPR000182">
    <property type="entry name" value="GNAT_dom"/>
</dbReference>
<dbReference type="AlphaFoldDB" id="A0A2K0A908"/>
<evidence type="ECO:0000259" key="1">
    <source>
        <dbReference type="PROSITE" id="PS51186"/>
    </source>
</evidence>
<dbReference type="GO" id="GO:0005737">
    <property type="term" value="C:cytoplasm"/>
    <property type="evidence" value="ECO:0007669"/>
    <property type="project" value="TreeGrafter"/>
</dbReference>
<dbReference type="InterPro" id="IPR016181">
    <property type="entry name" value="Acyl_CoA_acyltransferase"/>
</dbReference>
<dbReference type="Pfam" id="PF13673">
    <property type="entry name" value="Acetyltransf_10"/>
    <property type="match status" value="1"/>
</dbReference>
<reference evidence="2 3" key="1">
    <citation type="submission" date="2017-12" db="EMBL/GenBank/DDBJ databases">
        <title>FDA dAtabase for Regulatory Grade micrObial Sequences (FDA-ARGOS): Supporting development and validation of Infectious Disease Dx tests.</title>
        <authorList>
            <person name="Hoffmann M."/>
            <person name="Allard M."/>
            <person name="Evans P."/>
            <person name="Brown E."/>
            <person name="Tallon L."/>
            <person name="Sadzewicz L."/>
            <person name="Sengamalay N."/>
            <person name="Ott S."/>
            <person name="Godinez A."/>
            <person name="Nagaraj S."/>
            <person name="Vavikolanu K."/>
            <person name="Aluvathingal J."/>
            <person name="Nadendla S."/>
            <person name="Sichtig H."/>
        </authorList>
    </citation>
    <scope>NUCLEOTIDE SEQUENCE [LARGE SCALE GENOMIC DNA]</scope>
    <source>
        <strain evidence="2 3">FDAARGOS_148</strain>
    </source>
</reference>
<dbReference type="PROSITE" id="PS51186">
    <property type="entry name" value="GNAT"/>
    <property type="match status" value="1"/>
</dbReference>
<dbReference type="InterPro" id="IPR039840">
    <property type="entry name" value="NAA80"/>
</dbReference>
<dbReference type="GO" id="GO:0008080">
    <property type="term" value="F:N-acetyltransferase activity"/>
    <property type="evidence" value="ECO:0007669"/>
    <property type="project" value="InterPro"/>
</dbReference>
<dbReference type="PANTHER" id="PTHR13538:SF4">
    <property type="entry name" value="N-ALPHA-ACETYLTRANSFERASE 80"/>
    <property type="match status" value="1"/>
</dbReference>
<evidence type="ECO:0000313" key="3">
    <source>
        <dbReference type="Proteomes" id="UP000053523"/>
    </source>
</evidence>
<evidence type="ECO:0000313" key="2">
    <source>
        <dbReference type="EMBL" id="PNN21502.1"/>
    </source>
</evidence>
<keyword evidence="2" id="KW-0808">Transferase</keyword>
<gene>
    <name evidence="2" type="ORF">AL503_012235</name>
</gene>
<dbReference type="CDD" id="cd04301">
    <property type="entry name" value="NAT_SF"/>
    <property type="match status" value="1"/>
</dbReference>
<dbReference type="GO" id="GO:1905502">
    <property type="term" value="F:acetyl-CoA binding"/>
    <property type="evidence" value="ECO:0007669"/>
    <property type="project" value="TreeGrafter"/>
</dbReference>
<name>A0A2K0A908_STAHA</name>
<dbReference type="Gene3D" id="3.40.630.30">
    <property type="match status" value="1"/>
</dbReference>
<dbReference type="RefSeq" id="WP_037549262.1">
    <property type="nucleotide sequence ID" value="NZ_CAJCGD010000005.1"/>
</dbReference>
<dbReference type="PANTHER" id="PTHR13538">
    <property type="entry name" value="N-ACETYLTRANSFERASE 6"/>
    <property type="match status" value="1"/>
</dbReference>
<organism evidence="2 3">
    <name type="scientific">Staphylococcus haemolyticus</name>
    <dbReference type="NCBI Taxonomy" id="1283"/>
    <lineage>
        <taxon>Bacteria</taxon>
        <taxon>Bacillati</taxon>
        <taxon>Bacillota</taxon>
        <taxon>Bacilli</taxon>
        <taxon>Bacillales</taxon>
        <taxon>Staphylococcaceae</taxon>
        <taxon>Staphylococcus</taxon>
    </lineage>
</organism>
<accession>A0A2K0A908</accession>
<comment type="caution">
    <text evidence="2">The sequence shown here is derived from an EMBL/GenBank/DDBJ whole genome shotgun (WGS) entry which is preliminary data.</text>
</comment>
<dbReference type="EMBL" id="LORN02000015">
    <property type="protein sequence ID" value="PNN21502.1"/>
    <property type="molecule type" value="Genomic_DNA"/>
</dbReference>
<proteinExistence type="predicted"/>